<evidence type="ECO:0000259" key="7">
    <source>
        <dbReference type="PROSITE" id="PS50093"/>
    </source>
</evidence>
<evidence type="ECO:0000256" key="6">
    <source>
        <dbReference type="SAM" id="MobiDB-lite"/>
    </source>
</evidence>
<evidence type="ECO:0000256" key="5">
    <source>
        <dbReference type="ARBA" id="ARBA00023136"/>
    </source>
</evidence>
<dbReference type="SUPFAM" id="SSF49299">
    <property type="entry name" value="PKD domain"/>
    <property type="match status" value="6"/>
</dbReference>
<dbReference type="InterPro" id="IPR035986">
    <property type="entry name" value="PKD_dom_sf"/>
</dbReference>
<dbReference type="InterPro" id="IPR007110">
    <property type="entry name" value="Ig-like_dom"/>
</dbReference>
<evidence type="ECO:0000313" key="10">
    <source>
        <dbReference type="Proteomes" id="UP001597532"/>
    </source>
</evidence>
<dbReference type="Gene3D" id="2.60.40.2700">
    <property type="match status" value="3"/>
</dbReference>
<feature type="domain" description="Ig-like" evidence="8">
    <location>
        <begin position="1004"/>
        <end position="1094"/>
    </location>
</feature>
<accession>A0ABW5VBZ8</accession>
<dbReference type="Pfam" id="PF13573">
    <property type="entry name" value="SprB"/>
    <property type="match status" value="3"/>
</dbReference>
<dbReference type="EMBL" id="JBHUOK010000004">
    <property type="protein sequence ID" value="MFD2788541.1"/>
    <property type="molecule type" value="Genomic_DNA"/>
</dbReference>
<evidence type="ECO:0000256" key="2">
    <source>
        <dbReference type="ARBA" id="ARBA00022692"/>
    </source>
</evidence>
<sequence length="2328" mass="249872">MRKTYFLSALCVIMVFNTLLFSNTFQLSDVSKLKTLFVSSNTLEASISGEASVCIDDNRPKVTITVQGGEVPYEIVYTVNGEVLTVTHHKPEYTIFVETSSLGSFTYSLVSVKDSTSPTPQTLQVDEDDVTVKITAAPQITEISFDQDVCSGEEVIFSALVDGDEPLIYFWNFGDNTTATGQNVKHTFNGLGCGQKEYTVSLTVTDQNGCAVSEQRTITVKERPEINFKDVTTYFPEQYFNNCGKISANNPNYTIGVENLTTSNCVTSYKIDWGDNSSSENVSFPMEHTYTSYGAFEMTITATGDNGCESTKTYTVKNVSNPAGGISSPGGTQNICAPTEVIEFLISNWGANSLDTEYIIDFGDGKSTTYTQRQMQNSEFYNTLDPYNSANYPVFHSYAETSCPGEYTVKITIRNACKETTGTIANILVLQTPEADFMVPTAGCTDSETILENTTSVGYGASCNKSILYTWDYGDGSPVEELFSDGATNGDGRHNYKLPGTYTVKLTADNGVCQKTEIEKEICIEAPLVPDFNIDIPLGCGPLEIQTTNTTDDNGQCQPATYEWSVEFSNDFCGNDPAIWNFTNGTDKTSKNPTFNFETAGTYTIWLTAKNSCGEFKNVKEVQVTAPPQVSINPISDSCGTTVIKPTAEVDHCSPLIDQTTYLWEFPGGNPSTSNLATPPEITYDTPGAYELSLTVTNACGSETTSEKFIINPIPALTNTTLQQEICSGNTMEAIALESSTDTTTFNWTSTATSGISGHESSGNGSEIPAATLTNSNNTVGSVIYTITPEREGCIGQPVDYSITVNPSPSINQQPIGETLCQNGPSPILEIGVANAIYPVQYQWFENDSENYLGAQPIIGAVSSTYEVPTTAVVSKYYFCEISFAQGSCDAQRSDIVMVAIQPQPVITGQPATNQELCIGGALTEALQVTYNGGEGTPLFQWFKNTNNSNSGGQKIIGATSDSYTPSVFEAVGTYYYYCEIGFDGSGCGNVTSEVASVTVVPDPVINKQPLASQTLCQDANPAPLTIDVSGGVNTSYSYQWYSNTTNSNTTGTPLNNATLSSFTPSTNVAGTVYYYCEVTQAAGAGCAINSEVAAIEVKESPIIDQQPQGSAVCVGGSPTILEVSFNNGLGSASYEWYKNSENNTTTGAVIPGATNPTYQPVASEPGTTYYYSIISLSEGGCNSITSQTAMVEVTPQPIVTSQPKAQQQLCVGGVLENPLEVAYSGGSGEATYLWYQNTENNTTNGSPIVSATVSSYEPPSFNSPGDYYLYCIITFKGSGCTSIVSEMAQVTVVPDPIIDKQPLATQTLCQDATPAPLTIEVSGGVHTSYSYQWYSNTSHSNTGGTLLNQATQSSFIPSTNVSGTAYYYCEVTQAAGAGCAVSSTVAMIQVNDAPTLTEQPLSSTLCLGETVDDLKISFANGVGTPQYQWYSNTVDSSSNGKLIAGATSASFSPNLSAVGTTYYYCELVFTSGSCAKVTSEISKISILPIPDIQNFTETICGGASFKITPENATHGIVPQGTTYSWSAPVFSTDGAIVGASASEGSQNNITQTLSNITENPVTATYTVYPKSGRCEGLPFEVVITVNPAITANVVTKNMSCHSTNDAFLSATITVGIPFNTGAPYKILWTGPAGYTASTSEIGNLKVGTYTLSIEDDGGCSYVESYEVTEPEVLAFDAISYRDISCFGLNNGSIGLHIQGGTTPYTFQWTKDNIPFSTSKDIANLSQGAYKVVVSDSNGCSAITQEFTITEPPLLEVFLEDSTNIYCYGAKTGSIAIEALGGTPFPLGPNTELYTYRWTGPNGFNSTDKNVSNLASGTYHLVVTDQQGCMENLSVTLSQPQAIAVKVTTTDLSCYESNDASISLDIDGGTAPYDIKWNTLASGNFQDNLAAGTYTITITDARNCSKDIVVDIPQAPIFTTRPVVKEISCYGANNGSITLNIVGGEAPVSLEWDDNPTAGNQRNNLGPGTYTVRIKDDKPCEIVKTFTLIEPGPLALSSQIINALECDTPNSGAINLMITGGTAPFSTIWSSGETSEDLSAVPPGDYQVKVVDARGCETSAIFTISRPSPLKVTVATETTYDCDTKMVRQDFIAEASGGVPPYQYSWSNSIETGAYNQYMHTNTNGMVILEVQDAAGCKTNYTFEVEIPKLGNAGFNTDSYAYQTFGQYSIMDPITFNNQATGDYETISWDFGDGNYSNEITPTHSYMAEGSYMVTQTVRYPLGCEEKYSTSLIIDKGYLLIIPNAFTPNNDGLNDYFRPKSKGLKEISLLIYNTWGGLVYSEFGDDIQGWDGTVRNRPTENGNYYYKVKAKTFYDKTIIKEGGFITIK</sequence>
<dbReference type="PROSITE" id="PS50835">
    <property type="entry name" value="IG_LIKE"/>
    <property type="match status" value="2"/>
</dbReference>
<comment type="caution">
    <text evidence="9">The sequence shown here is derived from an EMBL/GenBank/DDBJ whole genome shotgun (WGS) entry which is preliminary data.</text>
</comment>
<proteinExistence type="predicted"/>
<organism evidence="9 10">
    <name type="scientific">Arenibacter antarcticus</name>
    <dbReference type="NCBI Taxonomy" id="2040469"/>
    <lineage>
        <taxon>Bacteria</taxon>
        <taxon>Pseudomonadati</taxon>
        <taxon>Bacteroidota</taxon>
        <taxon>Flavobacteriia</taxon>
        <taxon>Flavobacteriales</taxon>
        <taxon>Flavobacteriaceae</taxon>
        <taxon>Arenibacter</taxon>
    </lineage>
</organism>
<gene>
    <name evidence="9" type="ORF">ACFS1K_02060</name>
</gene>
<dbReference type="InterPro" id="IPR013783">
    <property type="entry name" value="Ig-like_fold"/>
</dbReference>
<feature type="domain" description="Ig-like" evidence="8">
    <location>
        <begin position="1297"/>
        <end position="1387"/>
    </location>
</feature>
<dbReference type="RefSeq" id="WP_251807060.1">
    <property type="nucleotide sequence ID" value="NZ_CP166679.1"/>
</dbReference>
<feature type="domain" description="PKD" evidence="7">
    <location>
        <begin position="2174"/>
        <end position="2223"/>
    </location>
</feature>
<keyword evidence="3" id="KW-0677">Repeat</keyword>
<dbReference type="InterPro" id="IPR025667">
    <property type="entry name" value="SprB_repeat"/>
</dbReference>
<dbReference type="SMART" id="SM00089">
    <property type="entry name" value="PKD"/>
    <property type="match status" value="6"/>
</dbReference>
<dbReference type="InterPro" id="IPR022409">
    <property type="entry name" value="PKD/Chitinase_dom"/>
</dbReference>
<feature type="domain" description="PKD" evidence="7">
    <location>
        <begin position="469"/>
        <end position="531"/>
    </location>
</feature>
<dbReference type="Pfam" id="PF19406">
    <property type="entry name" value="PKD_5"/>
    <property type="match status" value="2"/>
</dbReference>
<dbReference type="Proteomes" id="UP001597532">
    <property type="component" value="Unassembled WGS sequence"/>
</dbReference>
<feature type="domain" description="PKD" evidence="7">
    <location>
        <begin position="580"/>
        <end position="627"/>
    </location>
</feature>
<feature type="domain" description="PKD" evidence="7">
    <location>
        <begin position="658"/>
        <end position="705"/>
    </location>
</feature>
<evidence type="ECO:0000256" key="1">
    <source>
        <dbReference type="ARBA" id="ARBA00004141"/>
    </source>
</evidence>
<reference evidence="10" key="1">
    <citation type="journal article" date="2019" name="Int. J. Syst. Evol. Microbiol.">
        <title>The Global Catalogue of Microorganisms (GCM) 10K type strain sequencing project: providing services to taxonomists for standard genome sequencing and annotation.</title>
        <authorList>
            <consortium name="The Broad Institute Genomics Platform"/>
            <consortium name="The Broad Institute Genome Sequencing Center for Infectious Disease"/>
            <person name="Wu L."/>
            <person name="Ma J."/>
        </authorList>
    </citation>
    <scope>NUCLEOTIDE SEQUENCE [LARGE SCALE GENOMIC DNA]</scope>
    <source>
        <strain evidence="10">KCTC 52924</strain>
    </source>
</reference>
<keyword evidence="2" id="KW-0812">Transmembrane</keyword>
<dbReference type="CDD" id="cd00146">
    <property type="entry name" value="PKD"/>
    <property type="match status" value="4"/>
</dbReference>
<dbReference type="Pfam" id="PF13585">
    <property type="entry name" value="CHU_C"/>
    <property type="match status" value="1"/>
</dbReference>
<protein>
    <submittedName>
        <fullName evidence="9">PKD domain-containing protein</fullName>
    </submittedName>
</protein>
<feature type="domain" description="PKD" evidence="7">
    <location>
        <begin position="138"/>
        <end position="220"/>
    </location>
</feature>
<dbReference type="PROSITE" id="PS50093">
    <property type="entry name" value="PKD"/>
    <property type="match status" value="6"/>
</dbReference>
<dbReference type="InterPro" id="IPR000601">
    <property type="entry name" value="PKD_dom"/>
</dbReference>
<evidence type="ECO:0000256" key="4">
    <source>
        <dbReference type="ARBA" id="ARBA00022989"/>
    </source>
</evidence>
<dbReference type="PANTHER" id="PTHR46730:SF4">
    <property type="entry name" value="POLYCYSTIC KIDNEY DISEASE PROTEIN 1-LIKE 1"/>
    <property type="match status" value="1"/>
</dbReference>
<evidence type="ECO:0000256" key="3">
    <source>
        <dbReference type="ARBA" id="ARBA00022737"/>
    </source>
</evidence>
<comment type="subcellular location">
    <subcellularLocation>
        <location evidence="1">Membrane</location>
        <topology evidence="1">Multi-pass membrane protein</topology>
    </subcellularLocation>
</comment>
<feature type="region of interest" description="Disordered" evidence="6">
    <location>
        <begin position="753"/>
        <end position="773"/>
    </location>
</feature>
<feature type="domain" description="PKD" evidence="7">
    <location>
        <begin position="267"/>
        <end position="316"/>
    </location>
</feature>
<dbReference type="InterPro" id="IPR045828">
    <property type="entry name" value="PKD_Bacteroidetes"/>
</dbReference>
<keyword evidence="4" id="KW-1133">Transmembrane helix</keyword>
<keyword evidence="10" id="KW-1185">Reference proteome</keyword>
<name>A0ABW5VBZ8_9FLAO</name>
<dbReference type="Gene3D" id="2.60.40.10">
    <property type="entry name" value="Immunoglobulins"/>
    <property type="match status" value="10"/>
</dbReference>
<evidence type="ECO:0000259" key="8">
    <source>
        <dbReference type="PROSITE" id="PS50835"/>
    </source>
</evidence>
<feature type="compositionally biased region" description="Polar residues" evidence="6">
    <location>
        <begin position="755"/>
        <end position="765"/>
    </location>
</feature>
<dbReference type="PANTHER" id="PTHR46730">
    <property type="entry name" value="POLYCYSTIN-1"/>
    <property type="match status" value="1"/>
</dbReference>
<keyword evidence="5" id="KW-0472">Membrane</keyword>
<dbReference type="NCBIfam" id="TIGR04131">
    <property type="entry name" value="Bac_Flav_CTERM"/>
    <property type="match status" value="1"/>
</dbReference>
<dbReference type="Pfam" id="PF18911">
    <property type="entry name" value="PKD_4"/>
    <property type="match status" value="4"/>
</dbReference>
<dbReference type="InterPro" id="IPR026341">
    <property type="entry name" value="T9SS_type_B"/>
</dbReference>
<evidence type="ECO:0000313" key="9">
    <source>
        <dbReference type="EMBL" id="MFD2788541.1"/>
    </source>
</evidence>